<feature type="compositionally biased region" description="Basic and acidic residues" evidence="2">
    <location>
        <begin position="501"/>
        <end position="524"/>
    </location>
</feature>
<organism evidence="6 7">
    <name type="scientific">Actinomadura viridis</name>
    <dbReference type="NCBI Taxonomy" id="58110"/>
    <lineage>
        <taxon>Bacteria</taxon>
        <taxon>Bacillati</taxon>
        <taxon>Actinomycetota</taxon>
        <taxon>Actinomycetes</taxon>
        <taxon>Streptosporangiales</taxon>
        <taxon>Thermomonosporaceae</taxon>
        <taxon>Actinomadura</taxon>
    </lineage>
</organism>
<dbReference type="InterPro" id="IPR001173">
    <property type="entry name" value="Glyco_trans_2-like"/>
</dbReference>
<dbReference type="Pfam" id="PF26629">
    <property type="entry name" value="GT2_TM_C"/>
    <property type="match status" value="1"/>
</dbReference>
<dbReference type="InterPro" id="IPR058718">
    <property type="entry name" value="Agl6_TM_C"/>
</dbReference>
<evidence type="ECO:0000259" key="4">
    <source>
        <dbReference type="Pfam" id="PF00535"/>
    </source>
</evidence>
<dbReference type="AlphaFoldDB" id="A0A931DED4"/>
<gene>
    <name evidence="6" type="ORF">IW256_001186</name>
</gene>
<dbReference type="EMBL" id="JADOUA010000001">
    <property type="protein sequence ID" value="MBG6087073.1"/>
    <property type="molecule type" value="Genomic_DNA"/>
</dbReference>
<evidence type="ECO:0000256" key="2">
    <source>
        <dbReference type="SAM" id="MobiDB-lite"/>
    </source>
</evidence>
<protein>
    <submittedName>
        <fullName evidence="6">Glycosyltransferase involved in cell wall biosynthesis</fullName>
    </submittedName>
</protein>
<evidence type="ECO:0000313" key="7">
    <source>
        <dbReference type="Proteomes" id="UP000614047"/>
    </source>
</evidence>
<feature type="region of interest" description="Disordered" evidence="2">
    <location>
        <begin position="428"/>
        <end position="524"/>
    </location>
</feature>
<dbReference type="PANTHER" id="PTHR48090:SF7">
    <property type="entry name" value="RFBJ PROTEIN"/>
    <property type="match status" value="1"/>
</dbReference>
<proteinExistence type="inferred from homology"/>
<dbReference type="SUPFAM" id="SSF53448">
    <property type="entry name" value="Nucleotide-diphospho-sugar transferases"/>
    <property type="match status" value="1"/>
</dbReference>
<feature type="domain" description="Low-salt glycan biosynthesis hexosyltransferase Agl6 C-terminal transmembrane region" evidence="5">
    <location>
        <begin position="283"/>
        <end position="375"/>
    </location>
</feature>
<accession>A0A931DED4</accession>
<dbReference type="Proteomes" id="UP000614047">
    <property type="component" value="Unassembled WGS sequence"/>
</dbReference>
<name>A0A931DED4_9ACTN</name>
<evidence type="ECO:0000259" key="5">
    <source>
        <dbReference type="Pfam" id="PF26629"/>
    </source>
</evidence>
<evidence type="ECO:0000313" key="6">
    <source>
        <dbReference type="EMBL" id="MBG6087073.1"/>
    </source>
</evidence>
<evidence type="ECO:0000256" key="3">
    <source>
        <dbReference type="SAM" id="Phobius"/>
    </source>
</evidence>
<feature type="transmembrane region" description="Helical" evidence="3">
    <location>
        <begin position="310"/>
        <end position="335"/>
    </location>
</feature>
<dbReference type="PANTHER" id="PTHR48090">
    <property type="entry name" value="UNDECAPRENYL-PHOSPHATE 4-DEOXY-4-FORMAMIDO-L-ARABINOSE TRANSFERASE-RELATED"/>
    <property type="match status" value="1"/>
</dbReference>
<dbReference type="RefSeq" id="WP_307828749.1">
    <property type="nucleotide sequence ID" value="NZ_BAABES010000006.1"/>
</dbReference>
<keyword evidence="3" id="KW-0472">Membrane</keyword>
<feature type="domain" description="Glycosyltransferase 2-like" evidence="4">
    <location>
        <begin position="4"/>
        <end position="166"/>
    </location>
</feature>
<dbReference type="InterPro" id="IPR029044">
    <property type="entry name" value="Nucleotide-diphossugar_trans"/>
</dbReference>
<feature type="transmembrane region" description="Helical" evidence="3">
    <location>
        <begin position="228"/>
        <end position="253"/>
    </location>
</feature>
<keyword evidence="7" id="KW-1185">Reference proteome</keyword>
<feature type="compositionally biased region" description="Low complexity" evidence="2">
    <location>
        <begin position="428"/>
        <end position="448"/>
    </location>
</feature>
<dbReference type="CDD" id="cd04179">
    <property type="entry name" value="DPM_DPG-synthase_like"/>
    <property type="match status" value="1"/>
</dbReference>
<feature type="transmembrane region" description="Helical" evidence="3">
    <location>
        <begin position="355"/>
        <end position="375"/>
    </location>
</feature>
<feature type="transmembrane region" description="Helical" evidence="3">
    <location>
        <begin position="265"/>
        <end position="289"/>
    </location>
</feature>
<comment type="caution">
    <text evidence="6">The sequence shown here is derived from an EMBL/GenBank/DDBJ whole genome shotgun (WGS) entry which is preliminary data.</text>
</comment>
<dbReference type="Pfam" id="PF00535">
    <property type="entry name" value="Glycos_transf_2"/>
    <property type="match status" value="1"/>
</dbReference>
<dbReference type="Gene3D" id="3.90.550.10">
    <property type="entry name" value="Spore Coat Polysaccharide Biosynthesis Protein SpsA, Chain A"/>
    <property type="match status" value="1"/>
</dbReference>
<dbReference type="InterPro" id="IPR050256">
    <property type="entry name" value="Glycosyltransferase_2"/>
</dbReference>
<sequence length="524" mass="55164">MELSVVMPCLNEAETVETCVRKTIGFFEDNGIDGEVVIADNGSTDGSQQLARNAGARVVPVVDKGYGNALMGGIRSARGRYVAMGDADDSYDFTTLGPFLDELRDGADLVMGNRFKGGIAPGAMPPLHRYLGNPVLSFVGRLFFGSKIGDFHCGLRAFNKESIMRLGLQTGGMEFASEMVVKATLAKYDIREVPTTLSPDGRTRAPHLNTWRDGWRHLRFLLLYSPRWLFLIPGLVFMTLGLIAGIALSFGPVRVGEVAFDVDTLVGAGAAMVIGFQSVLFALLTKVYAMQEGFLPHDRRVQKIIGWWSLERGLVLGGLLAVAGLAGMIASLLHWRINNFGELDPRHSLRLVVPAATALVMSLQAIFASLFASILSIRRRQHPPVVDAAEEAAGVVDAAAHKVASERKAAEAAAEAVVEVAAATAEVSTEVPAEVSAGQSAGKGAGKSTTERSTKTGKSGSAKSASGKPASAKSAPGKTTTGKTTTGRTASGKTGARKPAAKKDGGARKPAADADGEDRAGQAE</sequence>
<evidence type="ECO:0000256" key="1">
    <source>
        <dbReference type="ARBA" id="ARBA00006739"/>
    </source>
</evidence>
<reference evidence="6" key="1">
    <citation type="submission" date="2020-11" db="EMBL/GenBank/DDBJ databases">
        <title>Sequencing the genomes of 1000 actinobacteria strains.</title>
        <authorList>
            <person name="Klenk H.-P."/>
        </authorList>
    </citation>
    <scope>NUCLEOTIDE SEQUENCE</scope>
    <source>
        <strain evidence="6">DSM 43175</strain>
    </source>
</reference>
<keyword evidence="3" id="KW-1133">Transmembrane helix</keyword>
<feature type="compositionally biased region" description="Low complexity" evidence="2">
    <location>
        <begin position="456"/>
        <end position="494"/>
    </location>
</feature>
<keyword evidence="3" id="KW-0812">Transmembrane</keyword>
<comment type="similarity">
    <text evidence="1">Belongs to the glycosyltransferase 2 family.</text>
</comment>